<dbReference type="Gene3D" id="3.30.110.10">
    <property type="entry name" value="Translation initiation factor 3 (IF-3), C-terminal domain"/>
    <property type="match status" value="1"/>
</dbReference>
<dbReference type="Proteomes" id="UP000178432">
    <property type="component" value="Unassembled WGS sequence"/>
</dbReference>
<evidence type="ECO:0000256" key="2">
    <source>
        <dbReference type="ARBA" id="ARBA00022540"/>
    </source>
</evidence>
<comment type="similarity">
    <text evidence="1 5">Belongs to the IF-3 family.</text>
</comment>
<name>A0A1G1Y979_9BACT</name>
<dbReference type="GO" id="GO:0032790">
    <property type="term" value="P:ribosome disassembly"/>
    <property type="evidence" value="ECO:0007669"/>
    <property type="project" value="TreeGrafter"/>
</dbReference>
<dbReference type="PROSITE" id="PS00938">
    <property type="entry name" value="IF3"/>
    <property type="match status" value="1"/>
</dbReference>
<feature type="domain" description="Translation initiation factor 3 C-terminal" evidence="6">
    <location>
        <begin position="77"/>
        <end position="164"/>
    </location>
</feature>
<dbReference type="GO" id="GO:0003743">
    <property type="term" value="F:translation initiation factor activity"/>
    <property type="evidence" value="ECO:0007669"/>
    <property type="project" value="UniProtKB-UniRule"/>
</dbReference>
<evidence type="ECO:0000259" key="7">
    <source>
        <dbReference type="Pfam" id="PF05198"/>
    </source>
</evidence>
<accession>A0A1G1Y979</accession>
<evidence type="ECO:0000256" key="1">
    <source>
        <dbReference type="ARBA" id="ARBA00005439"/>
    </source>
</evidence>
<dbReference type="InterPro" id="IPR036787">
    <property type="entry name" value="T_IF-3_N_sf"/>
</dbReference>
<reference evidence="8 9" key="1">
    <citation type="journal article" date="2016" name="Nat. Commun.">
        <title>Thousands of microbial genomes shed light on interconnected biogeochemical processes in an aquifer system.</title>
        <authorList>
            <person name="Anantharaman K."/>
            <person name="Brown C.T."/>
            <person name="Hug L.A."/>
            <person name="Sharon I."/>
            <person name="Castelle C.J."/>
            <person name="Probst A.J."/>
            <person name="Thomas B.C."/>
            <person name="Singh A."/>
            <person name="Wilkins M.J."/>
            <person name="Karaoz U."/>
            <person name="Brodie E.L."/>
            <person name="Williams K.H."/>
            <person name="Hubbard S.S."/>
            <person name="Banfield J.F."/>
        </authorList>
    </citation>
    <scope>NUCLEOTIDE SEQUENCE [LARGE SCALE GENOMIC DNA]</scope>
</reference>
<dbReference type="InterPro" id="IPR036788">
    <property type="entry name" value="T_IF-3_C_sf"/>
</dbReference>
<evidence type="ECO:0000256" key="3">
    <source>
        <dbReference type="ARBA" id="ARBA00022917"/>
    </source>
</evidence>
<evidence type="ECO:0000313" key="8">
    <source>
        <dbReference type="EMBL" id="OGY48280.1"/>
    </source>
</evidence>
<evidence type="ECO:0000259" key="6">
    <source>
        <dbReference type="Pfam" id="PF00707"/>
    </source>
</evidence>
<dbReference type="Pfam" id="PF00707">
    <property type="entry name" value="IF3_C"/>
    <property type="match status" value="1"/>
</dbReference>
<dbReference type="SUPFAM" id="SSF54364">
    <property type="entry name" value="Translation initiation factor IF3, N-terminal domain"/>
    <property type="match status" value="1"/>
</dbReference>
<keyword evidence="2 5" id="KW-0396">Initiation factor</keyword>
<dbReference type="InterPro" id="IPR019813">
    <property type="entry name" value="Translation_initiation_fac3_CS"/>
</dbReference>
<evidence type="ECO:0000256" key="5">
    <source>
        <dbReference type="RuleBase" id="RU000646"/>
    </source>
</evidence>
<dbReference type="GO" id="GO:0016020">
    <property type="term" value="C:membrane"/>
    <property type="evidence" value="ECO:0007669"/>
    <property type="project" value="TreeGrafter"/>
</dbReference>
<organism evidence="8 9">
    <name type="scientific">Candidatus Buchananbacteria bacterium RIFCSPHIGHO2_01_FULL_46_12</name>
    <dbReference type="NCBI Taxonomy" id="1797536"/>
    <lineage>
        <taxon>Bacteria</taxon>
        <taxon>Candidatus Buchananiibacteriota</taxon>
    </lineage>
</organism>
<dbReference type="SUPFAM" id="SSF55200">
    <property type="entry name" value="Translation initiation factor IF3, C-terminal domain"/>
    <property type="match status" value="1"/>
</dbReference>
<comment type="caution">
    <text evidence="8">The sequence shown here is derived from an EMBL/GenBank/DDBJ whole genome shotgun (WGS) entry which is preliminary data.</text>
</comment>
<proteinExistence type="inferred from homology"/>
<dbReference type="InterPro" id="IPR001288">
    <property type="entry name" value="Translation_initiation_fac_3"/>
</dbReference>
<dbReference type="EMBL" id="MHIF01000016">
    <property type="protein sequence ID" value="OGY48280.1"/>
    <property type="molecule type" value="Genomic_DNA"/>
</dbReference>
<comment type="subunit">
    <text evidence="5">Monomer.</text>
</comment>
<evidence type="ECO:0000256" key="4">
    <source>
        <dbReference type="NCBIfam" id="TIGR00168"/>
    </source>
</evidence>
<dbReference type="InterPro" id="IPR019815">
    <property type="entry name" value="Translation_initiation_fac_3_C"/>
</dbReference>
<dbReference type="AlphaFoldDB" id="A0A1G1Y979"/>
<dbReference type="NCBIfam" id="TIGR00168">
    <property type="entry name" value="infC"/>
    <property type="match status" value="1"/>
</dbReference>
<dbReference type="PANTHER" id="PTHR10938">
    <property type="entry name" value="TRANSLATION INITIATION FACTOR IF-3"/>
    <property type="match status" value="1"/>
</dbReference>
<comment type="subcellular location">
    <subcellularLocation>
        <location evidence="5">Cytoplasm</location>
    </subcellularLocation>
</comment>
<dbReference type="GO" id="GO:0005829">
    <property type="term" value="C:cytosol"/>
    <property type="evidence" value="ECO:0007669"/>
    <property type="project" value="TreeGrafter"/>
</dbReference>
<dbReference type="InterPro" id="IPR019814">
    <property type="entry name" value="Translation_initiation_fac_3_N"/>
</dbReference>
<dbReference type="PANTHER" id="PTHR10938:SF0">
    <property type="entry name" value="TRANSLATION INITIATION FACTOR IF-3, MITOCHONDRIAL"/>
    <property type="match status" value="1"/>
</dbReference>
<keyword evidence="3 5" id="KW-0648">Protein biosynthesis</keyword>
<dbReference type="GO" id="GO:0043022">
    <property type="term" value="F:ribosome binding"/>
    <property type="evidence" value="ECO:0007669"/>
    <property type="project" value="TreeGrafter"/>
</dbReference>
<protein>
    <recommendedName>
        <fullName evidence="4 5">Translation initiation factor IF-3</fullName>
    </recommendedName>
</protein>
<gene>
    <name evidence="8" type="ORF">A2663_00570</name>
</gene>
<dbReference type="Gene3D" id="3.10.20.80">
    <property type="entry name" value="Translation initiation factor 3 (IF-3), N-terminal domain"/>
    <property type="match status" value="1"/>
</dbReference>
<feature type="domain" description="Translation initiation factor 3 N-terminal" evidence="7">
    <location>
        <begin position="1"/>
        <end position="69"/>
    </location>
</feature>
<sequence>MNNFIHCEQVRLIDENGQNLGTLNTADALALARDKGLDLVEVSPLANPPVVKIVDYSKLKYQEEKERRKEKAKQKKIEVKGIRLSLRISGHDKEIRVKRAEDFLNGGDKVKVELLLSGRERQHFDLAREIVNKFVADVNVLVPVNIEQSLTIQGGKLSLIIAKK</sequence>
<evidence type="ECO:0000313" key="9">
    <source>
        <dbReference type="Proteomes" id="UP000178432"/>
    </source>
</evidence>
<dbReference type="Pfam" id="PF05198">
    <property type="entry name" value="IF3_N"/>
    <property type="match status" value="1"/>
</dbReference>
<comment type="function">
    <text evidence="5">IF-3 binds to the 30S ribosomal subunit and shifts the equilibrium between 70S ribosomes and their 50S and 30S subunits in favor of the free subunits, thus enhancing the availability of 30S subunits on which protein synthesis initiation begins.</text>
</comment>